<organism evidence="9 10">
    <name type="scientific">Coemansia aciculifera</name>
    <dbReference type="NCBI Taxonomy" id="417176"/>
    <lineage>
        <taxon>Eukaryota</taxon>
        <taxon>Fungi</taxon>
        <taxon>Fungi incertae sedis</taxon>
        <taxon>Zoopagomycota</taxon>
        <taxon>Kickxellomycotina</taxon>
        <taxon>Kickxellomycetes</taxon>
        <taxon>Kickxellales</taxon>
        <taxon>Kickxellaceae</taxon>
        <taxon>Coemansia</taxon>
    </lineage>
</organism>
<dbReference type="EMBL" id="JANBUY010000018">
    <property type="protein sequence ID" value="KAJ2867460.1"/>
    <property type="molecule type" value="Genomic_DNA"/>
</dbReference>
<feature type="region of interest" description="Disordered" evidence="8">
    <location>
        <begin position="577"/>
        <end position="601"/>
    </location>
</feature>
<dbReference type="GO" id="GO:0008168">
    <property type="term" value="F:methyltransferase activity"/>
    <property type="evidence" value="ECO:0007669"/>
    <property type="project" value="InterPro"/>
</dbReference>
<dbReference type="GO" id="GO:0005763">
    <property type="term" value="C:mitochondrial small ribosomal subunit"/>
    <property type="evidence" value="ECO:0007669"/>
    <property type="project" value="TreeGrafter"/>
</dbReference>
<dbReference type="GO" id="GO:0046872">
    <property type="term" value="F:metal ion binding"/>
    <property type="evidence" value="ECO:0007669"/>
    <property type="project" value="UniProtKB-KW"/>
</dbReference>
<reference evidence="9" key="1">
    <citation type="submission" date="2022-07" db="EMBL/GenBank/DDBJ databases">
        <title>Phylogenomic reconstructions and comparative analyses of Kickxellomycotina fungi.</title>
        <authorList>
            <person name="Reynolds N.K."/>
            <person name="Stajich J.E."/>
            <person name="Barry K."/>
            <person name="Grigoriev I.V."/>
            <person name="Crous P."/>
            <person name="Smith M.E."/>
        </authorList>
    </citation>
    <scope>NUCLEOTIDE SEQUENCE</scope>
    <source>
        <strain evidence="9">RSA 476</strain>
    </source>
</reference>
<dbReference type="Proteomes" id="UP001140074">
    <property type="component" value="Unassembled WGS sequence"/>
</dbReference>
<dbReference type="Gene3D" id="3.40.50.150">
    <property type="entry name" value="Vaccinia Virus protein VP39"/>
    <property type="match status" value="1"/>
</dbReference>
<dbReference type="SUPFAM" id="SSF53335">
    <property type="entry name" value="S-adenosyl-L-methionine-dependent methyltransferases"/>
    <property type="match status" value="1"/>
</dbReference>
<keyword evidence="2" id="KW-0479">Metal-binding</keyword>
<dbReference type="InterPro" id="IPR015324">
    <property type="entry name" value="Ribosomal_Rsm22-like"/>
</dbReference>
<comment type="function">
    <text evidence="7">Mitochondrial ribosome (mitoribosome) assembly factor. Binds at the interface of the head and body domains of the mitochondrial small ribosomal subunit (mt-SSU), occluding the mRNA channel and preventing compaction of the head domain towards the body. Probable inactive methyltransferase: retains the characteristic folding and ability to bind S-adenosyl-L-methionine, but it probably lost its methyltransferase activity.</text>
</comment>
<keyword evidence="9" id="KW-0689">Ribosomal protein</keyword>
<sequence length="601" mass="66978">MPLLCAAAARLATNRLAAPALRTTTTTTTKQRWVHTTRLLNLKQVPDTIWLKPPAPASLATSKTDRLSRLPQDTEDDMQVLRSLESLDECVRDLYEESVRISGTILRGTDEVRFGRKYIGMVNLPLPVVAAIDRYVTPLSKRTLRHDYLRIADSLRSTGQLTPRGKGKGRAAAQQRRQDIYGEEEEEDALDLSASRRTPKLLPGERVEVIASGVRPAPDSLVNPGTPLKPHTLEYGRGETAAYLAACTPGTFGAIYNILAELSQRIPDFTPRKVLDFGSGPGTALWAIQEVWPTQGVEKYQGIDVSEDMLLCAESIIADIPVSEEGHRVRDIKFTRYLPPSPSDPKERHDLVVSAFALSELPSDSMRKTTVETLWGHTADTLVLVDRGTPDSARMISEARDQILALGECFTVAPLPNDLPDPTVFTPAWIHFSQRTQRPGFTMLTKHSKSNVEDLRYSYTILRRGSRPTLSPLLNEEAVSLSVAEANPEKYLPTGELRKTTERLALEAYHWPRIILPPMKRKGHVVIDVSTATGKVERWTFTKTHSKQAYRDARKASWGDLFPHTPKSVAVRPHFAAAEQAKEPQVKKNRKTRRSEAGLSE</sequence>
<evidence type="ECO:0000313" key="9">
    <source>
        <dbReference type="EMBL" id="KAJ2867460.1"/>
    </source>
</evidence>
<dbReference type="AlphaFoldDB" id="A0A9W8M700"/>
<keyword evidence="9" id="KW-0687">Ribonucleoprotein</keyword>
<gene>
    <name evidence="9" type="primary">RSM22</name>
    <name evidence="9" type="ORF">GGH94_000849</name>
</gene>
<dbReference type="GO" id="GO:0003735">
    <property type="term" value="F:structural constituent of ribosome"/>
    <property type="evidence" value="ECO:0007669"/>
    <property type="project" value="TreeGrafter"/>
</dbReference>
<dbReference type="Pfam" id="PF09243">
    <property type="entry name" value="Rsm22"/>
    <property type="match status" value="1"/>
</dbReference>
<keyword evidence="4" id="KW-0408">Iron</keyword>
<evidence type="ECO:0000256" key="7">
    <source>
        <dbReference type="ARBA" id="ARBA00045681"/>
    </source>
</evidence>
<name>A0A9W8M700_9FUNG</name>
<feature type="region of interest" description="Disordered" evidence="8">
    <location>
        <begin position="159"/>
        <end position="197"/>
    </location>
</feature>
<comment type="caution">
    <text evidence="9">The sequence shown here is derived from an EMBL/GenBank/DDBJ whole genome shotgun (WGS) entry which is preliminary data.</text>
</comment>
<evidence type="ECO:0000256" key="6">
    <source>
        <dbReference type="ARBA" id="ARBA00023128"/>
    </source>
</evidence>
<dbReference type="PANTHER" id="PTHR13184">
    <property type="entry name" value="37S RIBOSOMAL PROTEIN S22"/>
    <property type="match status" value="1"/>
</dbReference>
<dbReference type="GO" id="GO:0006412">
    <property type="term" value="P:translation"/>
    <property type="evidence" value="ECO:0007669"/>
    <property type="project" value="InterPro"/>
</dbReference>
<comment type="subcellular location">
    <subcellularLocation>
        <location evidence="1">Mitochondrion</location>
    </subcellularLocation>
</comment>
<evidence type="ECO:0000256" key="2">
    <source>
        <dbReference type="ARBA" id="ARBA00022723"/>
    </source>
</evidence>
<keyword evidence="6" id="KW-0496">Mitochondrion</keyword>
<dbReference type="InterPro" id="IPR052571">
    <property type="entry name" value="Mt_RNA_Methyltransferase"/>
</dbReference>
<keyword evidence="5" id="KW-0411">Iron-sulfur</keyword>
<evidence type="ECO:0000313" key="10">
    <source>
        <dbReference type="Proteomes" id="UP001140074"/>
    </source>
</evidence>
<dbReference type="PANTHER" id="PTHR13184:SF5">
    <property type="entry name" value="METHYLTRANSFERASE-LIKE PROTEIN 17, MITOCHONDRIAL"/>
    <property type="match status" value="1"/>
</dbReference>
<evidence type="ECO:0000256" key="5">
    <source>
        <dbReference type="ARBA" id="ARBA00023014"/>
    </source>
</evidence>
<proteinExistence type="predicted"/>
<feature type="compositionally biased region" description="Acidic residues" evidence="8">
    <location>
        <begin position="181"/>
        <end position="190"/>
    </location>
</feature>
<accession>A0A9W8M700</accession>
<keyword evidence="3" id="KW-0809">Transit peptide</keyword>
<dbReference type="CDD" id="cd02440">
    <property type="entry name" value="AdoMet_MTases"/>
    <property type="match status" value="1"/>
</dbReference>
<protein>
    <submittedName>
        <fullName evidence="9">37S ribosomal protein S22</fullName>
    </submittedName>
</protein>
<evidence type="ECO:0000256" key="4">
    <source>
        <dbReference type="ARBA" id="ARBA00023004"/>
    </source>
</evidence>
<keyword evidence="10" id="KW-1185">Reference proteome</keyword>
<evidence type="ECO:0000256" key="3">
    <source>
        <dbReference type="ARBA" id="ARBA00022946"/>
    </source>
</evidence>
<dbReference type="GO" id="GO:0051536">
    <property type="term" value="F:iron-sulfur cluster binding"/>
    <property type="evidence" value="ECO:0007669"/>
    <property type="project" value="UniProtKB-KW"/>
</dbReference>
<evidence type="ECO:0000256" key="8">
    <source>
        <dbReference type="SAM" id="MobiDB-lite"/>
    </source>
</evidence>
<evidence type="ECO:0000256" key="1">
    <source>
        <dbReference type="ARBA" id="ARBA00004173"/>
    </source>
</evidence>
<dbReference type="InterPro" id="IPR029063">
    <property type="entry name" value="SAM-dependent_MTases_sf"/>
</dbReference>